<evidence type="ECO:0000313" key="2">
    <source>
        <dbReference type="Proteomes" id="UP000887116"/>
    </source>
</evidence>
<protein>
    <submittedName>
        <fullName evidence="1">Uncharacterized protein</fullName>
    </submittedName>
</protein>
<organism evidence="1 2">
    <name type="scientific">Trichonephila clavata</name>
    <name type="common">Joro spider</name>
    <name type="synonym">Nephila clavata</name>
    <dbReference type="NCBI Taxonomy" id="2740835"/>
    <lineage>
        <taxon>Eukaryota</taxon>
        <taxon>Metazoa</taxon>
        <taxon>Ecdysozoa</taxon>
        <taxon>Arthropoda</taxon>
        <taxon>Chelicerata</taxon>
        <taxon>Arachnida</taxon>
        <taxon>Araneae</taxon>
        <taxon>Araneomorphae</taxon>
        <taxon>Entelegynae</taxon>
        <taxon>Araneoidea</taxon>
        <taxon>Nephilidae</taxon>
        <taxon>Trichonephila</taxon>
    </lineage>
</organism>
<accession>A0A8X6GK55</accession>
<sequence length="133" mass="15430">MTRPIAFQNTRQGLRVSKIVAAINVTVRYKNKAQVMTSQLMSNESPAEKERTRPLRVLTREMATETNKARIRNTTRIVFFRQTTVFCGFPLEQNESNFNACSPLDTKSSEDEEVKLRFVVIYIQLEQKNQVEQ</sequence>
<comment type="caution">
    <text evidence="1">The sequence shown here is derived from an EMBL/GenBank/DDBJ whole genome shotgun (WGS) entry which is preliminary data.</text>
</comment>
<proteinExistence type="predicted"/>
<name>A0A8X6GK55_TRICU</name>
<gene>
    <name evidence="1" type="ORF">TNCT_657711</name>
</gene>
<dbReference type="OrthoDB" id="10291695at2759"/>
<evidence type="ECO:0000313" key="1">
    <source>
        <dbReference type="EMBL" id="GFQ68619.1"/>
    </source>
</evidence>
<keyword evidence="2" id="KW-1185">Reference proteome</keyword>
<reference evidence="1" key="1">
    <citation type="submission" date="2020-07" db="EMBL/GenBank/DDBJ databases">
        <title>Multicomponent nature underlies the extraordinary mechanical properties of spider dragline silk.</title>
        <authorList>
            <person name="Kono N."/>
            <person name="Nakamura H."/>
            <person name="Mori M."/>
            <person name="Yoshida Y."/>
            <person name="Ohtoshi R."/>
            <person name="Malay A.D."/>
            <person name="Moran D.A.P."/>
            <person name="Tomita M."/>
            <person name="Numata K."/>
            <person name="Arakawa K."/>
        </authorList>
    </citation>
    <scope>NUCLEOTIDE SEQUENCE</scope>
</reference>
<dbReference type="Proteomes" id="UP000887116">
    <property type="component" value="Unassembled WGS sequence"/>
</dbReference>
<dbReference type="AlphaFoldDB" id="A0A8X6GK55"/>
<dbReference type="EMBL" id="BMAO01020608">
    <property type="protein sequence ID" value="GFQ68619.1"/>
    <property type="molecule type" value="Genomic_DNA"/>
</dbReference>